<feature type="non-terminal residue" evidence="1">
    <location>
        <position position="1"/>
    </location>
</feature>
<accession>A0A6J5SDK8</accession>
<name>A0A6J5SDK8_9CAUD</name>
<evidence type="ECO:0000313" key="1">
    <source>
        <dbReference type="EMBL" id="CAB4212250.1"/>
    </source>
</evidence>
<dbReference type="EMBL" id="LR797382">
    <property type="protein sequence ID" value="CAB4212250.1"/>
    <property type="molecule type" value="Genomic_DNA"/>
</dbReference>
<gene>
    <name evidence="1" type="ORF">UFOVP1437_1</name>
</gene>
<sequence length="60" mass="5979">TPTAGLSADYTFTLPPDGGTVDYVLRTDGAGVTTWVAQSGGGGSVNLGLTTLMAQGIFSN</sequence>
<proteinExistence type="predicted"/>
<reference evidence="1" key="1">
    <citation type="submission" date="2020-05" db="EMBL/GenBank/DDBJ databases">
        <authorList>
            <person name="Chiriac C."/>
            <person name="Salcher M."/>
            <person name="Ghai R."/>
            <person name="Kavagutti S V."/>
        </authorList>
    </citation>
    <scope>NUCLEOTIDE SEQUENCE</scope>
</reference>
<protein>
    <submittedName>
        <fullName evidence="1">Uncharacterized protein</fullName>
    </submittedName>
</protein>
<organism evidence="1">
    <name type="scientific">uncultured Caudovirales phage</name>
    <dbReference type="NCBI Taxonomy" id="2100421"/>
    <lineage>
        <taxon>Viruses</taxon>
        <taxon>Duplodnaviria</taxon>
        <taxon>Heunggongvirae</taxon>
        <taxon>Uroviricota</taxon>
        <taxon>Caudoviricetes</taxon>
        <taxon>Peduoviridae</taxon>
        <taxon>Maltschvirus</taxon>
        <taxon>Maltschvirus maltsch</taxon>
    </lineage>
</organism>